<sequence>MPARTRTAALTLLAAAGAVLVPVTGAFAAEGGHRDHPGGHRPAVRHERVHEAPVAPVAPVHRPAVRQRPQDHPAGATAQDRPAKSVRQQPAVTHGEHRGGVSRPAAPARSAKHPVKQSAKQPVKHREAASNPVRRMVQAGQTVKGHHDVGRPLVAGGAALLAVGGGAYGLRLLGRRRAAGRADG</sequence>
<accession>A0ABN3WN79</accession>
<reference evidence="3 4" key="1">
    <citation type="journal article" date="2019" name="Int. J. Syst. Evol. Microbiol.">
        <title>The Global Catalogue of Microorganisms (GCM) 10K type strain sequencing project: providing services to taxonomists for standard genome sequencing and annotation.</title>
        <authorList>
            <consortium name="The Broad Institute Genomics Platform"/>
            <consortium name="The Broad Institute Genome Sequencing Center for Infectious Disease"/>
            <person name="Wu L."/>
            <person name="Ma J."/>
        </authorList>
    </citation>
    <scope>NUCLEOTIDE SEQUENCE [LARGE SCALE GENOMIC DNA]</scope>
    <source>
        <strain evidence="3 4">JCM 4087</strain>
    </source>
</reference>
<feature type="signal peptide" evidence="2">
    <location>
        <begin position="1"/>
        <end position="28"/>
    </location>
</feature>
<evidence type="ECO:0000313" key="3">
    <source>
        <dbReference type="EMBL" id="GAA2921155.1"/>
    </source>
</evidence>
<dbReference type="Proteomes" id="UP001501102">
    <property type="component" value="Unassembled WGS sequence"/>
</dbReference>
<evidence type="ECO:0000313" key="4">
    <source>
        <dbReference type="Proteomes" id="UP001501102"/>
    </source>
</evidence>
<proteinExistence type="predicted"/>
<gene>
    <name evidence="3" type="ORF">GCM10020221_16680</name>
</gene>
<keyword evidence="2" id="KW-0732">Signal</keyword>
<evidence type="ECO:0000256" key="1">
    <source>
        <dbReference type="SAM" id="MobiDB-lite"/>
    </source>
</evidence>
<organism evidence="3 4">
    <name type="scientific">Streptomyces thioluteus</name>
    <dbReference type="NCBI Taxonomy" id="66431"/>
    <lineage>
        <taxon>Bacteria</taxon>
        <taxon>Bacillati</taxon>
        <taxon>Actinomycetota</taxon>
        <taxon>Actinomycetes</taxon>
        <taxon>Kitasatosporales</taxon>
        <taxon>Streptomycetaceae</taxon>
        <taxon>Streptomyces</taxon>
    </lineage>
</organism>
<protein>
    <submittedName>
        <fullName evidence="3">Uncharacterized protein</fullName>
    </submittedName>
</protein>
<dbReference type="RefSeq" id="WP_344961956.1">
    <property type="nucleotide sequence ID" value="NZ_BAAAXZ010000063.1"/>
</dbReference>
<comment type="caution">
    <text evidence="3">The sequence shown here is derived from an EMBL/GenBank/DDBJ whole genome shotgun (WGS) entry which is preliminary data.</text>
</comment>
<name>A0ABN3WN79_STRTU</name>
<keyword evidence="4" id="KW-1185">Reference proteome</keyword>
<dbReference type="EMBL" id="BAAAXZ010000063">
    <property type="protein sequence ID" value="GAA2921155.1"/>
    <property type="molecule type" value="Genomic_DNA"/>
</dbReference>
<feature type="region of interest" description="Disordered" evidence="1">
    <location>
        <begin position="53"/>
        <end position="134"/>
    </location>
</feature>
<feature type="compositionally biased region" description="Low complexity" evidence="1">
    <location>
        <begin position="53"/>
        <end position="62"/>
    </location>
</feature>
<feature type="chain" id="PRO_5045547590" evidence="2">
    <location>
        <begin position="29"/>
        <end position="184"/>
    </location>
</feature>
<evidence type="ECO:0000256" key="2">
    <source>
        <dbReference type="SAM" id="SignalP"/>
    </source>
</evidence>